<evidence type="ECO:0000313" key="3">
    <source>
        <dbReference type="Proteomes" id="UP000055024"/>
    </source>
</evidence>
<evidence type="ECO:0000256" key="1">
    <source>
        <dbReference type="SAM" id="MobiDB-lite"/>
    </source>
</evidence>
<gene>
    <name evidence="2" type="ORF">T11_272</name>
</gene>
<feature type="compositionally biased region" description="Polar residues" evidence="1">
    <location>
        <begin position="52"/>
        <end position="61"/>
    </location>
</feature>
<protein>
    <submittedName>
        <fullName evidence="2">Uncharacterized protein</fullName>
    </submittedName>
</protein>
<feature type="region of interest" description="Disordered" evidence="1">
    <location>
        <begin position="38"/>
        <end position="73"/>
    </location>
</feature>
<dbReference type="Proteomes" id="UP000055024">
    <property type="component" value="Unassembled WGS sequence"/>
</dbReference>
<sequence>MKATTVNLNTNNKSSSELFVCIKSASLITTRLQLKTPANNPRSVRSCATPRFGSTTPTQVTLDGPSGGLRNTVRPSCVLKVQQQGSRSYETPVPVDPERQLWRNRRPVDHSQWLCDKNSRMPDDCQEDNGLGFMVDKNPRLTPSVPT</sequence>
<dbReference type="EMBL" id="JYDP01000044">
    <property type="protein sequence ID" value="KRZ12003.1"/>
    <property type="molecule type" value="Genomic_DNA"/>
</dbReference>
<name>A0A0V1HMM7_9BILA</name>
<dbReference type="AlphaFoldDB" id="A0A0V1HMM7"/>
<dbReference type="OrthoDB" id="10426075at2759"/>
<reference evidence="2 3" key="1">
    <citation type="submission" date="2015-01" db="EMBL/GenBank/DDBJ databases">
        <title>Evolution of Trichinella species and genotypes.</title>
        <authorList>
            <person name="Korhonen P.K."/>
            <person name="Edoardo P."/>
            <person name="Giuseppe L.R."/>
            <person name="Gasser R.B."/>
        </authorList>
    </citation>
    <scope>NUCLEOTIDE SEQUENCE [LARGE SCALE GENOMIC DNA]</scope>
    <source>
        <strain evidence="2">ISS1029</strain>
    </source>
</reference>
<evidence type="ECO:0000313" key="2">
    <source>
        <dbReference type="EMBL" id="KRZ12003.1"/>
    </source>
</evidence>
<proteinExistence type="predicted"/>
<organism evidence="2 3">
    <name type="scientific">Trichinella zimbabwensis</name>
    <dbReference type="NCBI Taxonomy" id="268475"/>
    <lineage>
        <taxon>Eukaryota</taxon>
        <taxon>Metazoa</taxon>
        <taxon>Ecdysozoa</taxon>
        <taxon>Nematoda</taxon>
        <taxon>Enoplea</taxon>
        <taxon>Dorylaimia</taxon>
        <taxon>Trichinellida</taxon>
        <taxon>Trichinellidae</taxon>
        <taxon>Trichinella</taxon>
    </lineage>
</organism>
<keyword evidence="3" id="KW-1185">Reference proteome</keyword>
<accession>A0A0V1HMM7</accession>
<comment type="caution">
    <text evidence="2">The sequence shown here is derived from an EMBL/GenBank/DDBJ whole genome shotgun (WGS) entry which is preliminary data.</text>
</comment>